<reference evidence="1" key="1">
    <citation type="submission" date="2019-10" db="EMBL/GenBank/DDBJ databases">
        <authorList>
            <consortium name="DOE Joint Genome Institute"/>
            <person name="Kuo A."/>
            <person name="Miyauchi S."/>
            <person name="Kiss E."/>
            <person name="Drula E."/>
            <person name="Kohler A."/>
            <person name="Sanchez-Garcia M."/>
            <person name="Andreopoulos B."/>
            <person name="Barry K.W."/>
            <person name="Bonito G."/>
            <person name="Buee M."/>
            <person name="Carver A."/>
            <person name="Chen C."/>
            <person name="Cichocki N."/>
            <person name="Clum A."/>
            <person name="Culley D."/>
            <person name="Crous P.W."/>
            <person name="Fauchery L."/>
            <person name="Girlanda M."/>
            <person name="Hayes R."/>
            <person name="Keri Z."/>
            <person name="LaButti K."/>
            <person name="Lipzen A."/>
            <person name="Lombard V."/>
            <person name="Magnuson J."/>
            <person name="Maillard F."/>
            <person name="Morin E."/>
            <person name="Murat C."/>
            <person name="Nolan M."/>
            <person name="Ohm R."/>
            <person name="Pangilinan J."/>
            <person name="Pereira M."/>
            <person name="Perotto S."/>
            <person name="Peter M."/>
            <person name="Riley R."/>
            <person name="Sitrit Y."/>
            <person name="Stielow B."/>
            <person name="Szollosi G."/>
            <person name="Zifcakova L."/>
            <person name="Stursova M."/>
            <person name="Spatafora J.W."/>
            <person name="Tedersoo L."/>
            <person name="Vaario L.-M."/>
            <person name="Yamada A."/>
            <person name="Yan M."/>
            <person name="Wang P."/>
            <person name="Xu J."/>
            <person name="Bruns T."/>
            <person name="Baldrian P."/>
            <person name="Vilgalys R."/>
            <person name="Henrissat B."/>
            <person name="Grigoriev I.V."/>
            <person name="Hibbett D."/>
            <person name="Nagy L.G."/>
            <person name="Martin F.M."/>
        </authorList>
    </citation>
    <scope>NUCLEOTIDE SEQUENCE</scope>
    <source>
        <strain evidence="1">Prilba</strain>
    </source>
</reference>
<evidence type="ECO:0000313" key="2">
    <source>
        <dbReference type="Proteomes" id="UP000759537"/>
    </source>
</evidence>
<dbReference type="EMBL" id="WHVB01000033">
    <property type="protein sequence ID" value="KAF8468040.1"/>
    <property type="molecule type" value="Genomic_DNA"/>
</dbReference>
<proteinExistence type="predicted"/>
<name>A0A9P5JXV4_9AGAM</name>
<reference evidence="1" key="2">
    <citation type="journal article" date="2020" name="Nat. Commun.">
        <title>Large-scale genome sequencing of mycorrhizal fungi provides insights into the early evolution of symbiotic traits.</title>
        <authorList>
            <person name="Miyauchi S."/>
            <person name="Kiss E."/>
            <person name="Kuo A."/>
            <person name="Drula E."/>
            <person name="Kohler A."/>
            <person name="Sanchez-Garcia M."/>
            <person name="Morin E."/>
            <person name="Andreopoulos B."/>
            <person name="Barry K.W."/>
            <person name="Bonito G."/>
            <person name="Buee M."/>
            <person name="Carver A."/>
            <person name="Chen C."/>
            <person name="Cichocki N."/>
            <person name="Clum A."/>
            <person name="Culley D."/>
            <person name="Crous P.W."/>
            <person name="Fauchery L."/>
            <person name="Girlanda M."/>
            <person name="Hayes R.D."/>
            <person name="Keri Z."/>
            <person name="LaButti K."/>
            <person name="Lipzen A."/>
            <person name="Lombard V."/>
            <person name="Magnuson J."/>
            <person name="Maillard F."/>
            <person name="Murat C."/>
            <person name="Nolan M."/>
            <person name="Ohm R.A."/>
            <person name="Pangilinan J."/>
            <person name="Pereira M.F."/>
            <person name="Perotto S."/>
            <person name="Peter M."/>
            <person name="Pfister S."/>
            <person name="Riley R."/>
            <person name="Sitrit Y."/>
            <person name="Stielow J.B."/>
            <person name="Szollosi G."/>
            <person name="Zifcakova L."/>
            <person name="Stursova M."/>
            <person name="Spatafora J.W."/>
            <person name="Tedersoo L."/>
            <person name="Vaario L.M."/>
            <person name="Yamada A."/>
            <person name="Yan M."/>
            <person name="Wang P."/>
            <person name="Xu J."/>
            <person name="Bruns T."/>
            <person name="Baldrian P."/>
            <person name="Vilgalys R."/>
            <person name="Dunand C."/>
            <person name="Henrissat B."/>
            <person name="Grigoriev I.V."/>
            <person name="Hibbett D."/>
            <person name="Nagy L.G."/>
            <person name="Martin F.M."/>
        </authorList>
    </citation>
    <scope>NUCLEOTIDE SEQUENCE</scope>
    <source>
        <strain evidence="1">Prilba</strain>
    </source>
</reference>
<evidence type="ECO:0000313" key="1">
    <source>
        <dbReference type="EMBL" id="KAF8468040.1"/>
    </source>
</evidence>
<protein>
    <submittedName>
        <fullName evidence="1">Uncharacterized protein</fullName>
    </submittedName>
</protein>
<accession>A0A9P5JXV4</accession>
<keyword evidence="2" id="KW-1185">Reference proteome</keyword>
<gene>
    <name evidence="1" type="ORF">DFH94DRAFT_776787</name>
</gene>
<dbReference type="AlphaFoldDB" id="A0A9P5JXV4"/>
<sequence>MWRRSCPKKVARLTHAAMTSALVTPYVESWLETRDLIKKYPQIQGDGNAYYQSFSEEMLPKQIMDRILGMTTIQQTRRERTA</sequence>
<dbReference type="Proteomes" id="UP000759537">
    <property type="component" value="Unassembled WGS sequence"/>
</dbReference>
<organism evidence="1 2">
    <name type="scientific">Russula ochroleuca</name>
    <dbReference type="NCBI Taxonomy" id="152965"/>
    <lineage>
        <taxon>Eukaryota</taxon>
        <taxon>Fungi</taxon>
        <taxon>Dikarya</taxon>
        <taxon>Basidiomycota</taxon>
        <taxon>Agaricomycotina</taxon>
        <taxon>Agaricomycetes</taxon>
        <taxon>Russulales</taxon>
        <taxon>Russulaceae</taxon>
        <taxon>Russula</taxon>
    </lineage>
</organism>
<comment type="caution">
    <text evidence="1">The sequence shown here is derived from an EMBL/GenBank/DDBJ whole genome shotgun (WGS) entry which is preliminary data.</text>
</comment>